<feature type="domain" description="Protein kinase" evidence="6">
    <location>
        <begin position="16"/>
        <end position="302"/>
    </location>
</feature>
<evidence type="ECO:0000256" key="3">
    <source>
        <dbReference type="ARBA" id="ARBA00022741"/>
    </source>
</evidence>
<organism evidence="7 8">
    <name type="scientific">Phormidium tenue NIES-30</name>
    <dbReference type="NCBI Taxonomy" id="549789"/>
    <lineage>
        <taxon>Bacteria</taxon>
        <taxon>Bacillati</taxon>
        <taxon>Cyanobacteriota</taxon>
        <taxon>Cyanophyceae</taxon>
        <taxon>Oscillatoriophycideae</taxon>
        <taxon>Oscillatoriales</taxon>
        <taxon>Oscillatoriaceae</taxon>
        <taxon>Phormidium</taxon>
    </lineage>
</organism>
<evidence type="ECO:0000259" key="6">
    <source>
        <dbReference type="PROSITE" id="PS50011"/>
    </source>
</evidence>
<dbReference type="Gene3D" id="3.30.200.20">
    <property type="entry name" value="Phosphorylase Kinase, domain 1"/>
    <property type="match status" value="1"/>
</dbReference>
<dbReference type="SUPFAM" id="SSF56112">
    <property type="entry name" value="Protein kinase-like (PK-like)"/>
    <property type="match status" value="1"/>
</dbReference>
<evidence type="ECO:0000256" key="4">
    <source>
        <dbReference type="ARBA" id="ARBA00022777"/>
    </source>
</evidence>
<accession>A0A1U7J635</accession>
<dbReference type="SUPFAM" id="SSF50249">
    <property type="entry name" value="Nucleic acid-binding proteins"/>
    <property type="match status" value="1"/>
</dbReference>
<dbReference type="SMART" id="SM00220">
    <property type="entry name" value="S_TKc"/>
    <property type="match status" value="1"/>
</dbReference>
<evidence type="ECO:0000313" key="7">
    <source>
        <dbReference type="EMBL" id="OKH48320.1"/>
    </source>
</evidence>
<dbReference type="EC" id="2.7.11.1" evidence="1"/>
<evidence type="ECO:0000256" key="5">
    <source>
        <dbReference type="ARBA" id="ARBA00022840"/>
    </source>
</evidence>
<dbReference type="PANTHER" id="PTHR43289:SF6">
    <property type="entry name" value="SERINE_THREONINE-PROTEIN KINASE NEKL-3"/>
    <property type="match status" value="1"/>
</dbReference>
<keyword evidence="3" id="KW-0547">Nucleotide-binding</keyword>
<dbReference type="GO" id="GO:0005524">
    <property type="term" value="F:ATP binding"/>
    <property type="evidence" value="ECO:0007669"/>
    <property type="project" value="UniProtKB-KW"/>
</dbReference>
<dbReference type="AlphaFoldDB" id="A0A1U7J635"/>
<reference evidence="7 8" key="1">
    <citation type="submission" date="2016-11" db="EMBL/GenBank/DDBJ databases">
        <title>Draft Genome Sequences of Nine Cyanobacterial Strains from Diverse Habitats.</title>
        <authorList>
            <person name="Zhu T."/>
            <person name="Hou S."/>
            <person name="Lu X."/>
            <person name="Hess W.R."/>
        </authorList>
    </citation>
    <scope>NUCLEOTIDE SEQUENCE [LARGE SCALE GENOMIC DNA]</scope>
    <source>
        <strain evidence="7 8">NIES-30</strain>
    </source>
</reference>
<comment type="caution">
    <text evidence="7">The sequence shown here is derived from an EMBL/GenBank/DDBJ whole genome shotgun (WGS) entry which is preliminary data.</text>
</comment>
<dbReference type="EMBL" id="MRCG01000006">
    <property type="protein sequence ID" value="OKH48320.1"/>
    <property type="molecule type" value="Genomic_DNA"/>
</dbReference>
<dbReference type="Gene3D" id="1.10.510.10">
    <property type="entry name" value="Transferase(Phosphotransferase) domain 1"/>
    <property type="match status" value="1"/>
</dbReference>
<keyword evidence="2" id="KW-0808">Transferase</keyword>
<keyword evidence="4 7" id="KW-0418">Kinase</keyword>
<dbReference type="InterPro" id="IPR011009">
    <property type="entry name" value="Kinase-like_dom_sf"/>
</dbReference>
<dbReference type="STRING" id="549789.NIES30_09795"/>
<dbReference type="InterPro" id="IPR012340">
    <property type="entry name" value="NA-bd_OB-fold"/>
</dbReference>
<dbReference type="PANTHER" id="PTHR43289">
    <property type="entry name" value="MITOGEN-ACTIVATED PROTEIN KINASE KINASE KINASE 20-RELATED"/>
    <property type="match status" value="1"/>
</dbReference>
<dbReference type="PROSITE" id="PS00108">
    <property type="entry name" value="PROTEIN_KINASE_ST"/>
    <property type="match status" value="1"/>
</dbReference>
<keyword evidence="5" id="KW-0067">ATP-binding</keyword>
<keyword evidence="7" id="KW-0723">Serine/threonine-protein kinase</keyword>
<dbReference type="Proteomes" id="UP000185557">
    <property type="component" value="Unassembled WGS sequence"/>
</dbReference>
<proteinExistence type="predicted"/>
<dbReference type="RefSeq" id="WP_073608249.1">
    <property type="nucleotide sequence ID" value="NZ_MRCG01000006.1"/>
</dbReference>
<evidence type="ECO:0000313" key="8">
    <source>
        <dbReference type="Proteomes" id="UP000185557"/>
    </source>
</evidence>
<gene>
    <name evidence="7" type="ORF">NIES30_09795</name>
</gene>
<evidence type="ECO:0000256" key="1">
    <source>
        <dbReference type="ARBA" id="ARBA00012513"/>
    </source>
</evidence>
<dbReference type="GO" id="GO:0004674">
    <property type="term" value="F:protein serine/threonine kinase activity"/>
    <property type="evidence" value="ECO:0007669"/>
    <property type="project" value="UniProtKB-KW"/>
</dbReference>
<name>A0A1U7J635_9CYAN</name>
<dbReference type="InterPro" id="IPR000719">
    <property type="entry name" value="Prot_kinase_dom"/>
</dbReference>
<dbReference type="OrthoDB" id="9788659at2"/>
<sequence length="367" mass="40998">MSGKIHNTGDLIADRYLIENFVGEGGMQEVYLAQDSLMNRQVALKTPKNSSAQKRFQRSAVVSARINHPNVAKTLDYLEEDSGLYLVEEYIDGFDLQKALLTDLEVIDPYLVAKIFHHIAKGICASHHVGVVHRDLKPKNVMVVGNFNLLEIKITDFGIAKLAEEEIISAVEGMEEFGEESITGSQTAVGALPYMAPEMIDSPRSVGVEADIWSLGAMMYELLIGEKPFGTGLQAVRRIDKLELPPFDDSEFRNSLNSNNQFVPLCKILYDLILFCLSKSPKDRPSSDSLVKICEDICYNTFERRIGQVHRIRGSIGFLYDSETNQEIFFHSDSVYGPSKPTVGSRVCYSAFPGNPRFRAHPVVLLK</sequence>
<dbReference type="PROSITE" id="PS50011">
    <property type="entry name" value="PROTEIN_KINASE_DOM"/>
    <property type="match status" value="1"/>
</dbReference>
<dbReference type="InterPro" id="IPR008271">
    <property type="entry name" value="Ser/Thr_kinase_AS"/>
</dbReference>
<evidence type="ECO:0000256" key="2">
    <source>
        <dbReference type="ARBA" id="ARBA00022679"/>
    </source>
</evidence>
<dbReference type="CDD" id="cd14014">
    <property type="entry name" value="STKc_PknB_like"/>
    <property type="match status" value="1"/>
</dbReference>
<protein>
    <recommendedName>
        <fullName evidence="1">non-specific serine/threonine protein kinase</fullName>
        <ecNumber evidence="1">2.7.11.1</ecNumber>
    </recommendedName>
</protein>
<keyword evidence="8" id="KW-1185">Reference proteome</keyword>
<dbReference type="Pfam" id="PF00069">
    <property type="entry name" value="Pkinase"/>
    <property type="match status" value="1"/>
</dbReference>
<dbReference type="Gene3D" id="2.40.50.140">
    <property type="entry name" value="Nucleic acid-binding proteins"/>
    <property type="match status" value="1"/>
</dbReference>